<proteinExistence type="predicted"/>
<evidence type="ECO:0000313" key="2">
    <source>
        <dbReference type="Proteomes" id="UP001152467"/>
    </source>
</evidence>
<keyword evidence="2" id="KW-1185">Reference proteome</keyword>
<accession>A0A9W4R2H7</accession>
<gene>
    <name evidence="1" type="ORF">PSECIP111854_03400</name>
</gene>
<organism evidence="1 2">
    <name type="scientific">Pseudoalteromonas holothuriae</name>
    <dbReference type="NCBI Taxonomy" id="2963714"/>
    <lineage>
        <taxon>Bacteria</taxon>
        <taxon>Pseudomonadati</taxon>
        <taxon>Pseudomonadota</taxon>
        <taxon>Gammaproteobacteria</taxon>
        <taxon>Alteromonadales</taxon>
        <taxon>Pseudoalteromonadaceae</taxon>
        <taxon>Pseudoalteromonas</taxon>
    </lineage>
</organism>
<dbReference type="EMBL" id="CAMAPC010000017">
    <property type="protein sequence ID" value="CAH9064241.1"/>
    <property type="molecule type" value="Genomic_DNA"/>
</dbReference>
<name>A0A9W4R2H7_9GAMM</name>
<sequence>MDILTIQKDLDNLLVEVENAKRRGYKHAEVVLTPEIRDLIPKIKAGTLKSYVKLEYTAGPFRCLVETLPENCIGLDRAWHQFKFSVQGYHENSDIQSLLEKISNIKVQPNTVDVEAIDNDNKTPSFLSRVKQAFKFLKK</sequence>
<dbReference type="AlphaFoldDB" id="A0A9W4R2H7"/>
<evidence type="ECO:0000313" key="1">
    <source>
        <dbReference type="EMBL" id="CAH9064241.1"/>
    </source>
</evidence>
<dbReference type="Proteomes" id="UP001152467">
    <property type="component" value="Unassembled WGS sequence"/>
</dbReference>
<comment type="caution">
    <text evidence="1">The sequence shown here is derived from an EMBL/GenBank/DDBJ whole genome shotgun (WGS) entry which is preliminary data.</text>
</comment>
<reference evidence="1" key="1">
    <citation type="submission" date="2022-07" db="EMBL/GenBank/DDBJ databases">
        <authorList>
            <person name="Criscuolo A."/>
        </authorList>
    </citation>
    <scope>NUCLEOTIDE SEQUENCE</scope>
    <source>
        <strain evidence="1">CIP111854</strain>
    </source>
</reference>
<dbReference type="RefSeq" id="WP_261626880.1">
    <property type="nucleotide sequence ID" value="NZ_CAMAPC010000017.1"/>
</dbReference>
<protein>
    <submittedName>
        <fullName evidence="1">Uncharacterized protein</fullName>
    </submittedName>
</protein>